<dbReference type="AlphaFoldDB" id="A0AA86TBA9"/>
<feature type="transmembrane region" description="Helical" evidence="1">
    <location>
        <begin position="44"/>
        <end position="64"/>
    </location>
</feature>
<evidence type="ECO:0000313" key="2">
    <source>
        <dbReference type="EMBL" id="CAI4031312.1"/>
    </source>
</evidence>
<keyword evidence="3" id="KW-1185">Reference proteome</keyword>
<evidence type="ECO:0000256" key="1">
    <source>
        <dbReference type="SAM" id="Phobius"/>
    </source>
</evidence>
<dbReference type="EMBL" id="OX365700">
    <property type="protein sequence ID" value="CAI4031312.1"/>
    <property type="molecule type" value="Genomic_DNA"/>
</dbReference>
<organism evidence="2 3">
    <name type="scientific">Nitrospira tepida</name>
    <dbReference type="NCBI Taxonomy" id="2973512"/>
    <lineage>
        <taxon>Bacteria</taxon>
        <taxon>Pseudomonadati</taxon>
        <taxon>Nitrospirota</taxon>
        <taxon>Nitrospiria</taxon>
        <taxon>Nitrospirales</taxon>
        <taxon>Nitrospiraceae</taxon>
        <taxon>Nitrospira</taxon>
    </lineage>
</organism>
<proteinExistence type="predicted"/>
<evidence type="ECO:0000313" key="3">
    <source>
        <dbReference type="Proteomes" id="UP001179121"/>
    </source>
</evidence>
<dbReference type="RefSeq" id="WP_289268243.1">
    <property type="nucleotide sequence ID" value="NZ_OX365700.1"/>
</dbReference>
<keyword evidence="1" id="KW-0812">Transmembrane</keyword>
<dbReference type="KEGG" id="nti:DNFV4_01737"/>
<gene>
    <name evidence="2" type="ORF">DNFV4_01737</name>
</gene>
<sequence length="83" mass="9024">MSAPEPPSPKPTTAQRLMDYGLMAAILVWAGAVGLMAINLPESPWRWVFAGLSIAGVATVYGIVRIRRYINSLSKPSAQEKRP</sequence>
<feature type="transmembrane region" description="Helical" evidence="1">
    <location>
        <begin position="20"/>
        <end position="38"/>
    </location>
</feature>
<name>A0AA86TBA9_9BACT</name>
<evidence type="ECO:0008006" key="4">
    <source>
        <dbReference type="Google" id="ProtNLM"/>
    </source>
</evidence>
<accession>A0AA86TBA9</accession>
<protein>
    <recommendedName>
        <fullName evidence="4">DUF2530 domain-containing protein</fullName>
    </recommendedName>
</protein>
<keyword evidence="1" id="KW-1133">Transmembrane helix</keyword>
<dbReference type="Proteomes" id="UP001179121">
    <property type="component" value="Chromosome"/>
</dbReference>
<keyword evidence="1" id="KW-0472">Membrane</keyword>
<reference evidence="2" key="1">
    <citation type="submission" date="2022-10" db="EMBL/GenBank/DDBJ databases">
        <authorList>
            <person name="Koch H."/>
        </authorList>
    </citation>
    <scope>NUCLEOTIDE SEQUENCE</scope>
    <source>
        <strain evidence="2">DNF</strain>
    </source>
</reference>